<dbReference type="EMBL" id="BAAAVI010000011">
    <property type="protein sequence ID" value="GAA2861853.1"/>
    <property type="molecule type" value="Genomic_DNA"/>
</dbReference>
<organism evidence="1 2">
    <name type="scientific">Streptosporangium fragile</name>
    <dbReference type="NCBI Taxonomy" id="46186"/>
    <lineage>
        <taxon>Bacteria</taxon>
        <taxon>Bacillati</taxon>
        <taxon>Actinomycetota</taxon>
        <taxon>Actinomycetes</taxon>
        <taxon>Streptosporangiales</taxon>
        <taxon>Streptosporangiaceae</taxon>
        <taxon>Streptosporangium</taxon>
    </lineage>
</organism>
<sequence>MGTTTPTDASALTDVFTPTADLPPVTAVATPADVAGPMGAIGSVGAHAPAGACALVDVVMLTGAFTRASFGSHT</sequence>
<evidence type="ECO:0000313" key="2">
    <source>
        <dbReference type="Proteomes" id="UP001500831"/>
    </source>
</evidence>
<protein>
    <submittedName>
        <fullName evidence="1">Uncharacterized protein</fullName>
    </submittedName>
</protein>
<keyword evidence="2" id="KW-1185">Reference proteome</keyword>
<proteinExistence type="predicted"/>
<gene>
    <name evidence="1" type="ORF">GCM10010517_20680</name>
</gene>
<evidence type="ECO:0000313" key="1">
    <source>
        <dbReference type="EMBL" id="GAA2861853.1"/>
    </source>
</evidence>
<name>A0ABN3VVT1_9ACTN</name>
<reference evidence="1 2" key="1">
    <citation type="journal article" date="2019" name="Int. J. Syst. Evol. Microbiol.">
        <title>The Global Catalogue of Microorganisms (GCM) 10K type strain sequencing project: providing services to taxonomists for standard genome sequencing and annotation.</title>
        <authorList>
            <consortium name="The Broad Institute Genomics Platform"/>
            <consortium name="The Broad Institute Genome Sequencing Center for Infectious Disease"/>
            <person name="Wu L."/>
            <person name="Ma J."/>
        </authorList>
    </citation>
    <scope>NUCLEOTIDE SEQUENCE [LARGE SCALE GENOMIC DNA]</scope>
    <source>
        <strain evidence="1 2">JCM 6242</strain>
    </source>
</reference>
<comment type="caution">
    <text evidence="1">The sequence shown here is derived from an EMBL/GenBank/DDBJ whole genome shotgun (WGS) entry which is preliminary data.</text>
</comment>
<dbReference type="Proteomes" id="UP001500831">
    <property type="component" value="Unassembled WGS sequence"/>
</dbReference>
<accession>A0ABN3VVT1</accession>